<organism evidence="1 2">
    <name type="scientific">Microbacterium aoyamense</name>
    <dbReference type="NCBI Taxonomy" id="344166"/>
    <lineage>
        <taxon>Bacteria</taxon>
        <taxon>Bacillati</taxon>
        <taxon>Actinomycetota</taxon>
        <taxon>Actinomycetes</taxon>
        <taxon>Micrococcales</taxon>
        <taxon>Microbacteriaceae</taxon>
        <taxon>Microbacterium</taxon>
    </lineage>
</organism>
<evidence type="ECO:0000313" key="1">
    <source>
        <dbReference type="EMBL" id="GAA1936590.1"/>
    </source>
</evidence>
<proteinExistence type="predicted"/>
<reference evidence="2" key="1">
    <citation type="journal article" date="2019" name="Int. J. Syst. Evol. Microbiol.">
        <title>The Global Catalogue of Microorganisms (GCM) 10K type strain sequencing project: providing services to taxonomists for standard genome sequencing and annotation.</title>
        <authorList>
            <consortium name="The Broad Institute Genomics Platform"/>
            <consortium name="The Broad Institute Genome Sequencing Center for Infectious Disease"/>
            <person name="Wu L."/>
            <person name="Ma J."/>
        </authorList>
    </citation>
    <scope>NUCLEOTIDE SEQUENCE [LARGE SCALE GENOMIC DNA]</scope>
    <source>
        <strain evidence="2">JCM 14900</strain>
    </source>
</reference>
<dbReference type="EMBL" id="BAAAOF010000007">
    <property type="protein sequence ID" value="GAA1936590.1"/>
    <property type="molecule type" value="Genomic_DNA"/>
</dbReference>
<protein>
    <submittedName>
        <fullName evidence="1">Uncharacterized protein</fullName>
    </submittedName>
</protein>
<dbReference type="RefSeq" id="WP_344049742.1">
    <property type="nucleotide sequence ID" value="NZ_BAAAOF010000007.1"/>
</dbReference>
<name>A0ABP5B8C2_9MICO</name>
<dbReference type="Proteomes" id="UP001501343">
    <property type="component" value="Unassembled WGS sequence"/>
</dbReference>
<gene>
    <name evidence="1" type="ORF">GCM10009775_30620</name>
</gene>
<sequence length="192" mass="20684">MSKRTPLGVQNDVIASHEAFHSRARAARQEYYDGRKVIMEDTRLSPTAQQEDAAKLLEQTVAKIQGILGEQRSYVDGLKATLEKELRGNLPQDANSIMLRRDAADRARKVADEKEALAVLADAVSTGDDTMAHAIGTKARSNGWINAAEAWQAAHPDTSGIAEALTWVEGYTSGVGYNMANGAAYQAPDANG</sequence>
<evidence type="ECO:0000313" key="2">
    <source>
        <dbReference type="Proteomes" id="UP001501343"/>
    </source>
</evidence>
<accession>A0ABP5B8C2</accession>
<comment type="caution">
    <text evidence="1">The sequence shown here is derived from an EMBL/GenBank/DDBJ whole genome shotgun (WGS) entry which is preliminary data.</text>
</comment>
<keyword evidence="2" id="KW-1185">Reference proteome</keyword>